<dbReference type="InterPro" id="IPR011990">
    <property type="entry name" value="TPR-like_helical_dom_sf"/>
</dbReference>
<accession>A0AAE6X8I6</accession>
<evidence type="ECO:0008006" key="4">
    <source>
        <dbReference type="Google" id="ProtNLM"/>
    </source>
</evidence>
<proteinExistence type="predicted"/>
<dbReference type="EMBL" id="CP015029">
    <property type="protein sequence ID" value="QIM65799.1"/>
    <property type="molecule type" value="Genomic_DNA"/>
</dbReference>
<sequence>MNTSDTQTAKPLFDKAIEHNQKRLKLAKQLTDKQKGIEQQGYAQSTLGRCYLEQAINTSDTQIAESLFDKAIEHHQERLKLAKLLTDEQKRIEKQIYAQDWLGYCYFKQAINTSDTQIAESLFDKAIEHNQERLNLAKQLTDKQKRIEKQVYAQFWLGRCYLEQAINTSDTQISEPLFDKAIKHHTKGLELATQLADKQKSIEQQYHNQSWLGYCYLEHAIKTADEKTTKPLFDKAIEHHTKWFELATQLTDKQKRIEQQGYSQYWLGRCHFEQAIKTSDEQEVTSLFKEAIQHKVNYTHQTLFERSTNKHQKSISEILASLSIFPFEASNTTFAHYTNPDVTELLFGLKETKNEDSEIEKSPKPMRMNSATYMNDPYEGKSLFEFLGIPEASLENITEFPKYNAFFSCFSHRVNDLNQFRLYGKEDGVEASGCCLVFNKNRKWLKQIDIAKSFSSMKNEREIGSPISSSEKHYSLYQIAYIAYLDDYIDRNKCEIITTKPDEKFAIYLPKVGNSDEWHRIRVEKLKKALKDLREEISKTNNEIEKQDLEYIRYLFKDFAFRDEEEFRILTLKEIGKETECCDKTNSVFVPYADISNMVDEVILGTNYEKTNQKRKVEVFRHKMKEHFPDVKITHSSLPINANPPTKKDS</sequence>
<protein>
    <recommendedName>
        <fullName evidence="4">Sel1 repeat-containing protein</fullName>
    </recommendedName>
</protein>
<dbReference type="Gene3D" id="1.25.40.10">
    <property type="entry name" value="Tetratricopeptide repeat domain"/>
    <property type="match status" value="1"/>
</dbReference>
<reference evidence="2 3" key="1">
    <citation type="submission" date="2016-03" db="EMBL/GenBank/DDBJ databases">
        <authorList>
            <person name="Hansen M.J."/>
            <person name="Bojesen A.M."/>
            <person name="Planet P."/>
        </authorList>
    </citation>
    <scope>NUCLEOTIDE SEQUENCE [LARGE SCALE GENOMIC DNA]</scope>
    <source>
        <strain evidence="2 3">HPA 21</strain>
    </source>
</reference>
<dbReference type="SMART" id="SM00671">
    <property type="entry name" value="SEL1"/>
    <property type="match status" value="4"/>
</dbReference>
<keyword evidence="1" id="KW-0175">Coiled coil</keyword>
<evidence type="ECO:0000313" key="2">
    <source>
        <dbReference type="EMBL" id="QIM65799.1"/>
    </source>
</evidence>
<dbReference type="KEGG" id="fcl:A4G17_01815"/>
<name>A0AAE6X8I6_9PAST</name>
<gene>
    <name evidence="2" type="ORF">A4G17_01815</name>
</gene>
<organism evidence="2 3">
    <name type="scientific">Frederiksenia canicola</name>
    <dbReference type="NCBI Taxonomy" id="123824"/>
    <lineage>
        <taxon>Bacteria</taxon>
        <taxon>Pseudomonadati</taxon>
        <taxon>Pseudomonadota</taxon>
        <taxon>Gammaproteobacteria</taxon>
        <taxon>Pasteurellales</taxon>
        <taxon>Pasteurellaceae</taxon>
        <taxon>Frederiksenia</taxon>
    </lineage>
</organism>
<feature type="coiled-coil region" evidence="1">
    <location>
        <begin position="523"/>
        <end position="550"/>
    </location>
</feature>
<evidence type="ECO:0000313" key="3">
    <source>
        <dbReference type="Proteomes" id="UP000502287"/>
    </source>
</evidence>
<dbReference type="AlphaFoldDB" id="A0AAE6X8I6"/>
<dbReference type="InterPro" id="IPR006597">
    <property type="entry name" value="Sel1-like"/>
</dbReference>
<evidence type="ECO:0000256" key="1">
    <source>
        <dbReference type="SAM" id="Coils"/>
    </source>
</evidence>
<dbReference type="SUPFAM" id="SSF81901">
    <property type="entry name" value="HCP-like"/>
    <property type="match status" value="1"/>
</dbReference>
<dbReference type="Proteomes" id="UP000502287">
    <property type="component" value="Chromosome"/>
</dbReference>